<dbReference type="GO" id="GO:0005739">
    <property type="term" value="C:mitochondrion"/>
    <property type="evidence" value="ECO:0007669"/>
    <property type="project" value="TreeGrafter"/>
</dbReference>
<proteinExistence type="predicted"/>
<dbReference type="InterPro" id="IPR039121">
    <property type="entry name" value="NUDT19"/>
</dbReference>
<keyword evidence="5" id="KW-0460">Magnesium</keyword>
<reference evidence="9" key="1">
    <citation type="submission" date="2021-03" db="EMBL/GenBank/DDBJ databases">
        <title>Draft genome sequence of rust myrtle Austropuccinia psidii MF-1, a brazilian biotype.</title>
        <authorList>
            <person name="Quecine M.C."/>
            <person name="Pachon D.M.R."/>
            <person name="Bonatelli M.L."/>
            <person name="Correr F.H."/>
            <person name="Franceschini L.M."/>
            <person name="Leite T.F."/>
            <person name="Margarido G.R.A."/>
            <person name="Almeida C.A."/>
            <person name="Ferrarezi J.A."/>
            <person name="Labate C.A."/>
        </authorList>
    </citation>
    <scope>NUCLEOTIDE SEQUENCE</scope>
    <source>
        <strain evidence="9">MF-1</strain>
    </source>
</reference>
<dbReference type="Proteomes" id="UP000765509">
    <property type="component" value="Unassembled WGS sequence"/>
</dbReference>
<keyword evidence="3" id="KW-0479">Metal-binding</keyword>
<evidence type="ECO:0000256" key="3">
    <source>
        <dbReference type="ARBA" id="ARBA00022723"/>
    </source>
</evidence>
<dbReference type="InterPro" id="IPR000086">
    <property type="entry name" value="NUDIX_hydrolase_dom"/>
</dbReference>
<dbReference type="InterPro" id="IPR015797">
    <property type="entry name" value="NUDIX_hydrolase-like_dom_sf"/>
</dbReference>
<gene>
    <name evidence="9" type="ORF">O181_087306</name>
</gene>
<dbReference type="Gene3D" id="3.90.79.10">
    <property type="entry name" value="Nucleoside Triphosphate Pyrophosphohydrolase"/>
    <property type="match status" value="1"/>
</dbReference>
<dbReference type="PANTHER" id="PTHR12318">
    <property type="entry name" value="TESTOSTERONE-REGULATED PROTEIN RP2"/>
    <property type="match status" value="1"/>
</dbReference>
<feature type="compositionally biased region" description="Low complexity" evidence="7">
    <location>
        <begin position="307"/>
        <end position="331"/>
    </location>
</feature>
<evidence type="ECO:0000313" key="9">
    <source>
        <dbReference type="EMBL" id="MBW0547591.1"/>
    </source>
</evidence>
<evidence type="ECO:0000259" key="8">
    <source>
        <dbReference type="PROSITE" id="PS51462"/>
    </source>
</evidence>
<evidence type="ECO:0000313" key="10">
    <source>
        <dbReference type="Proteomes" id="UP000765509"/>
    </source>
</evidence>
<evidence type="ECO:0000256" key="7">
    <source>
        <dbReference type="SAM" id="MobiDB-lite"/>
    </source>
</evidence>
<dbReference type="AlphaFoldDB" id="A0A9Q3IPF5"/>
<organism evidence="9 10">
    <name type="scientific">Austropuccinia psidii MF-1</name>
    <dbReference type="NCBI Taxonomy" id="1389203"/>
    <lineage>
        <taxon>Eukaryota</taxon>
        <taxon>Fungi</taxon>
        <taxon>Dikarya</taxon>
        <taxon>Basidiomycota</taxon>
        <taxon>Pucciniomycotina</taxon>
        <taxon>Pucciniomycetes</taxon>
        <taxon>Pucciniales</taxon>
        <taxon>Sphaerophragmiaceae</taxon>
        <taxon>Austropuccinia</taxon>
    </lineage>
</organism>
<evidence type="ECO:0000256" key="1">
    <source>
        <dbReference type="ARBA" id="ARBA00001936"/>
    </source>
</evidence>
<dbReference type="PANTHER" id="PTHR12318:SF0">
    <property type="entry name" value="ACYL-COENZYME A DIPHOSPHATASE NUDT19"/>
    <property type="match status" value="1"/>
</dbReference>
<dbReference type="GO" id="GO:0046872">
    <property type="term" value="F:metal ion binding"/>
    <property type="evidence" value="ECO:0007669"/>
    <property type="project" value="UniProtKB-KW"/>
</dbReference>
<dbReference type="PROSITE" id="PS51462">
    <property type="entry name" value="NUDIX"/>
    <property type="match status" value="1"/>
</dbReference>
<protein>
    <recommendedName>
        <fullName evidence="8">Nudix hydrolase domain-containing protein</fullName>
    </recommendedName>
</protein>
<keyword evidence="6" id="KW-0464">Manganese</keyword>
<sequence length="408" mass="46793">MSKRLIQAKASTQFSVNKANTRNYFNPKIRLAASLILIQPLENFTLDGFNYQTLLLKRSHNLSNFPSAHVFPGGQLDQQDQNYQEIHQGNQEIHQGNQEIHQGNQEIHRENQENALKICAIRETFEESGILVGLDSLSNKFQKKNNHLPEILQDFRQKLLKNQIGFNSINKILTSSSNHQLTISFNKLFHLANFISPKNLSKRWDTHFYITVLPDPIHQNHHHPLSTPDGLEAISSHWLTPNQALNRSNPNNLSSNQILQLAPPQFYLLSHLNQFKDYHQLFSFGLPKSVPKFLPEIIKSSNKTCFQNSLHNPQSQPQSQNHQLNQPQSQTQNQNHNLLLVLPGDPLHSSSNQQHHSSKARHRIIIHDLELNLTNSDHDPLNPKTFFCPIKLERHGLKSILGSGWEDV</sequence>
<comment type="cofactor">
    <cofactor evidence="1">
        <name>Mn(2+)</name>
        <dbReference type="ChEBI" id="CHEBI:29035"/>
    </cofactor>
</comment>
<dbReference type="SUPFAM" id="SSF55811">
    <property type="entry name" value="Nudix"/>
    <property type="match status" value="1"/>
</dbReference>
<keyword evidence="4" id="KW-0378">Hydrolase</keyword>
<feature type="domain" description="Nudix hydrolase" evidence="8">
    <location>
        <begin position="28"/>
        <end position="267"/>
    </location>
</feature>
<dbReference type="OrthoDB" id="1695362at2759"/>
<feature type="region of interest" description="Disordered" evidence="7">
    <location>
        <begin position="341"/>
        <end position="360"/>
    </location>
</feature>
<keyword evidence="10" id="KW-1185">Reference proteome</keyword>
<evidence type="ECO:0000256" key="4">
    <source>
        <dbReference type="ARBA" id="ARBA00022801"/>
    </source>
</evidence>
<comment type="caution">
    <text evidence="9">The sequence shown here is derived from an EMBL/GenBank/DDBJ whole genome shotgun (WGS) entry which is preliminary data.</text>
</comment>
<dbReference type="CDD" id="cd18870">
    <property type="entry name" value="NUDIX_AcylCoAdiphos_Nudt19"/>
    <property type="match status" value="1"/>
</dbReference>
<comment type="cofactor">
    <cofactor evidence="2">
        <name>Mg(2+)</name>
        <dbReference type="ChEBI" id="CHEBI:18420"/>
    </cofactor>
</comment>
<accession>A0A9Q3IPF5</accession>
<dbReference type="GO" id="GO:0016818">
    <property type="term" value="F:hydrolase activity, acting on acid anhydrides, in phosphorus-containing anhydrides"/>
    <property type="evidence" value="ECO:0007669"/>
    <property type="project" value="InterPro"/>
</dbReference>
<name>A0A9Q3IPF5_9BASI</name>
<dbReference type="EMBL" id="AVOT02052666">
    <property type="protein sequence ID" value="MBW0547591.1"/>
    <property type="molecule type" value="Genomic_DNA"/>
</dbReference>
<feature type="region of interest" description="Disordered" evidence="7">
    <location>
        <begin position="306"/>
        <end position="331"/>
    </location>
</feature>
<evidence type="ECO:0000256" key="6">
    <source>
        <dbReference type="ARBA" id="ARBA00023211"/>
    </source>
</evidence>
<evidence type="ECO:0000256" key="2">
    <source>
        <dbReference type="ARBA" id="ARBA00001946"/>
    </source>
</evidence>
<evidence type="ECO:0000256" key="5">
    <source>
        <dbReference type="ARBA" id="ARBA00022842"/>
    </source>
</evidence>